<dbReference type="SUPFAM" id="SSF53850">
    <property type="entry name" value="Periplasmic binding protein-like II"/>
    <property type="match status" value="1"/>
</dbReference>
<dbReference type="CDD" id="cd08472">
    <property type="entry name" value="PBP2_CrgA_like_3"/>
    <property type="match status" value="1"/>
</dbReference>
<evidence type="ECO:0000256" key="4">
    <source>
        <dbReference type="ARBA" id="ARBA00023163"/>
    </source>
</evidence>
<dbReference type="InterPro" id="IPR058163">
    <property type="entry name" value="LysR-type_TF_proteobact-type"/>
</dbReference>
<sequence>MDQLAAMRAFARIVETGSFTRAAASLNQPKATVTKLIQGLEAHLRTGLLSRTTRRLVVTADGAAYYERAVRLLAELDELDGSMALSRLSPKGRLRIDVLAVLARDVIIPALPGFFALYPDIRLEIGASDRSADLLAENVDCVIRGGTIRNPNLVARRIATIGMVTCAAPAYLERRGMPAHPAELRDRHDAIGHFSATTGETYPLGFDRDGEHVEVAGGARVAVNEVSSSVLAVVAGLGVGQLPRFAAASHLAAGRLVPVLPDWSVAPVPLHIVYPPGRQLSNKVRVFADWAISLFQDVRF</sequence>
<evidence type="ECO:0000259" key="5">
    <source>
        <dbReference type="PROSITE" id="PS50931"/>
    </source>
</evidence>
<keyword evidence="3" id="KW-0238">DNA-binding</keyword>
<dbReference type="Pfam" id="PF03466">
    <property type="entry name" value="LysR_substrate"/>
    <property type="match status" value="1"/>
</dbReference>
<dbReference type="InterPro" id="IPR036390">
    <property type="entry name" value="WH_DNA-bd_sf"/>
</dbReference>
<accession>A0A9X1YDH3</accession>
<keyword evidence="2" id="KW-0805">Transcription regulation</keyword>
<evidence type="ECO:0000313" key="6">
    <source>
        <dbReference type="EMBL" id="MCK8787043.1"/>
    </source>
</evidence>
<dbReference type="GO" id="GO:0003700">
    <property type="term" value="F:DNA-binding transcription factor activity"/>
    <property type="evidence" value="ECO:0007669"/>
    <property type="project" value="InterPro"/>
</dbReference>
<gene>
    <name evidence="6" type="ORF">M0638_21955</name>
</gene>
<protein>
    <submittedName>
        <fullName evidence="6">LysR family transcriptional regulator</fullName>
    </submittedName>
</protein>
<evidence type="ECO:0000256" key="2">
    <source>
        <dbReference type="ARBA" id="ARBA00023015"/>
    </source>
</evidence>
<dbReference type="GO" id="GO:0006351">
    <property type="term" value="P:DNA-templated transcription"/>
    <property type="evidence" value="ECO:0007669"/>
    <property type="project" value="TreeGrafter"/>
</dbReference>
<evidence type="ECO:0000256" key="3">
    <source>
        <dbReference type="ARBA" id="ARBA00023125"/>
    </source>
</evidence>
<proteinExistence type="inferred from homology"/>
<dbReference type="FunFam" id="1.10.10.10:FF:000001">
    <property type="entry name" value="LysR family transcriptional regulator"/>
    <property type="match status" value="1"/>
</dbReference>
<dbReference type="GO" id="GO:0043565">
    <property type="term" value="F:sequence-specific DNA binding"/>
    <property type="evidence" value="ECO:0007669"/>
    <property type="project" value="TreeGrafter"/>
</dbReference>
<feature type="domain" description="HTH lysR-type" evidence="5">
    <location>
        <begin position="1"/>
        <end position="59"/>
    </location>
</feature>
<dbReference type="Proteomes" id="UP001139516">
    <property type="component" value="Unassembled WGS sequence"/>
</dbReference>
<name>A0A9X1YDH3_9PROT</name>
<keyword evidence="4" id="KW-0804">Transcription</keyword>
<comment type="similarity">
    <text evidence="1">Belongs to the LysR transcriptional regulatory family.</text>
</comment>
<dbReference type="InterPro" id="IPR005119">
    <property type="entry name" value="LysR_subst-bd"/>
</dbReference>
<dbReference type="PANTHER" id="PTHR30537:SF17">
    <property type="entry name" value="LYSR-FAMILY REGULATORY PROTEIN"/>
    <property type="match status" value="1"/>
</dbReference>
<evidence type="ECO:0000313" key="7">
    <source>
        <dbReference type="Proteomes" id="UP001139516"/>
    </source>
</evidence>
<dbReference type="InterPro" id="IPR000847">
    <property type="entry name" value="LysR_HTH_N"/>
</dbReference>
<dbReference type="RefSeq" id="WP_248669098.1">
    <property type="nucleotide sequence ID" value="NZ_JALPRX010000104.1"/>
</dbReference>
<dbReference type="Pfam" id="PF00126">
    <property type="entry name" value="HTH_1"/>
    <property type="match status" value="1"/>
</dbReference>
<keyword evidence="7" id="KW-1185">Reference proteome</keyword>
<reference evidence="6" key="1">
    <citation type="submission" date="2022-04" db="EMBL/GenBank/DDBJ databases">
        <title>Roseomonas acroporae sp. nov., isolated from coral Acropora digitifera.</title>
        <authorList>
            <person name="Sun H."/>
        </authorList>
    </citation>
    <scope>NUCLEOTIDE SEQUENCE</scope>
    <source>
        <strain evidence="6">NAR14</strain>
    </source>
</reference>
<dbReference type="InterPro" id="IPR036388">
    <property type="entry name" value="WH-like_DNA-bd_sf"/>
</dbReference>
<dbReference type="EMBL" id="JALPRX010000104">
    <property type="protein sequence ID" value="MCK8787043.1"/>
    <property type="molecule type" value="Genomic_DNA"/>
</dbReference>
<dbReference type="SUPFAM" id="SSF46785">
    <property type="entry name" value="Winged helix' DNA-binding domain"/>
    <property type="match status" value="1"/>
</dbReference>
<organism evidence="6 7">
    <name type="scientific">Roseomonas acroporae</name>
    <dbReference type="NCBI Taxonomy" id="2937791"/>
    <lineage>
        <taxon>Bacteria</taxon>
        <taxon>Pseudomonadati</taxon>
        <taxon>Pseudomonadota</taxon>
        <taxon>Alphaproteobacteria</taxon>
        <taxon>Acetobacterales</taxon>
        <taxon>Roseomonadaceae</taxon>
        <taxon>Roseomonas</taxon>
    </lineage>
</organism>
<comment type="caution">
    <text evidence="6">The sequence shown here is derived from an EMBL/GenBank/DDBJ whole genome shotgun (WGS) entry which is preliminary data.</text>
</comment>
<dbReference type="AlphaFoldDB" id="A0A9X1YDH3"/>
<dbReference type="Gene3D" id="3.40.190.290">
    <property type="match status" value="1"/>
</dbReference>
<dbReference type="Gene3D" id="1.10.10.10">
    <property type="entry name" value="Winged helix-like DNA-binding domain superfamily/Winged helix DNA-binding domain"/>
    <property type="match status" value="1"/>
</dbReference>
<dbReference type="PANTHER" id="PTHR30537">
    <property type="entry name" value="HTH-TYPE TRANSCRIPTIONAL REGULATOR"/>
    <property type="match status" value="1"/>
</dbReference>
<dbReference type="PROSITE" id="PS50931">
    <property type="entry name" value="HTH_LYSR"/>
    <property type="match status" value="1"/>
</dbReference>
<evidence type="ECO:0000256" key="1">
    <source>
        <dbReference type="ARBA" id="ARBA00009437"/>
    </source>
</evidence>